<dbReference type="PANTHER" id="PTHR24412:SF489">
    <property type="entry name" value="RING FINGER DOMAIN AND KELCH REPEAT-CONTAINING PROTEIN DDB_G0271372"/>
    <property type="match status" value="1"/>
</dbReference>
<dbReference type="EMBL" id="BGPR01000024">
    <property type="protein sequence ID" value="GBL81106.1"/>
    <property type="molecule type" value="Genomic_DNA"/>
</dbReference>
<evidence type="ECO:0000259" key="5">
    <source>
        <dbReference type="PROSITE" id="PS50097"/>
    </source>
</evidence>
<feature type="compositionally biased region" description="Acidic residues" evidence="4">
    <location>
        <begin position="389"/>
        <end position="423"/>
    </location>
</feature>
<dbReference type="InterPro" id="IPR015915">
    <property type="entry name" value="Kelch-typ_b-propeller"/>
</dbReference>
<protein>
    <recommendedName>
        <fullName evidence="5">BTB domain-containing protein</fullName>
    </recommendedName>
</protein>
<keyword evidence="2" id="KW-0677">Repeat</keyword>
<dbReference type="Pfam" id="PF07707">
    <property type="entry name" value="BACK"/>
    <property type="match status" value="1"/>
</dbReference>
<dbReference type="PANTHER" id="PTHR24412">
    <property type="entry name" value="KELCH PROTEIN"/>
    <property type="match status" value="1"/>
</dbReference>
<sequence>MAQYIGAGDENFGALEDFCDAILKTEDGCAFKVHRVVLSKNSSYFTALFLFDGRDQSNAEFSLSWFNGQAVKKVLHYLYTGKVFLEADIIAELLLAADYFLLDDLLFECQTFAKEHLSLTNCVEIFMASHINDRLELFKCSRRFIYMNFSKLLHGPTNEFADIPLELFKILLEDIVFLNISDDTSIWLSVEQWVGNSSERLPVVPELLNTIRFRNFNSHLVQYLQKSDILRKNPCLKELNNILLTAKLPELGAIFKNELSYKYPKTDLDGPRQPKRLYLIANITIDGIDLYIAYNEDICIRRKITSQTKNDFKPLHMVVVDHLAYMFEFPTGRGIVFHLLEKTWNEMEIMNRPHENRIIIQKGQFIYVVGEGINTSEDIFHEERGEDFVSAEEESDDIFDEERGEDFVSDEEESDDSFDEERGEDFVSDDTLCTFERYDTKNQTWEHLGSLPNSVAAASIGNKIYIHSESSSNVMTMQEYDTISGTFSNIPAPGRSGVEYIRPNMIEYDNQLFFIEGSVDDGSLKSVEVFSPETRVWKNFQSLPYG</sequence>
<dbReference type="SUPFAM" id="SSF117281">
    <property type="entry name" value="Kelch motif"/>
    <property type="match status" value="1"/>
</dbReference>
<comment type="caution">
    <text evidence="6">The sequence shown here is derived from an EMBL/GenBank/DDBJ whole genome shotgun (WGS) entry which is preliminary data.</text>
</comment>
<dbReference type="InterPro" id="IPR011705">
    <property type="entry name" value="BACK"/>
</dbReference>
<evidence type="ECO:0000256" key="3">
    <source>
        <dbReference type="ARBA" id="ARBA00023203"/>
    </source>
</evidence>
<evidence type="ECO:0000313" key="7">
    <source>
        <dbReference type="Proteomes" id="UP000499080"/>
    </source>
</evidence>
<dbReference type="AlphaFoldDB" id="A0A4Y2APE9"/>
<dbReference type="SUPFAM" id="SSF54695">
    <property type="entry name" value="POZ domain"/>
    <property type="match status" value="1"/>
</dbReference>
<dbReference type="OrthoDB" id="45365at2759"/>
<keyword evidence="1" id="KW-0880">Kelch repeat</keyword>
<organism evidence="6 7">
    <name type="scientific">Araneus ventricosus</name>
    <name type="common">Orbweaver spider</name>
    <name type="synonym">Epeira ventricosa</name>
    <dbReference type="NCBI Taxonomy" id="182803"/>
    <lineage>
        <taxon>Eukaryota</taxon>
        <taxon>Metazoa</taxon>
        <taxon>Ecdysozoa</taxon>
        <taxon>Arthropoda</taxon>
        <taxon>Chelicerata</taxon>
        <taxon>Arachnida</taxon>
        <taxon>Araneae</taxon>
        <taxon>Araneomorphae</taxon>
        <taxon>Entelegynae</taxon>
        <taxon>Araneoidea</taxon>
        <taxon>Araneidae</taxon>
        <taxon>Araneus</taxon>
    </lineage>
</organism>
<dbReference type="Gene3D" id="1.25.40.420">
    <property type="match status" value="1"/>
</dbReference>
<evidence type="ECO:0000256" key="2">
    <source>
        <dbReference type="ARBA" id="ARBA00022737"/>
    </source>
</evidence>
<evidence type="ECO:0000256" key="1">
    <source>
        <dbReference type="ARBA" id="ARBA00022441"/>
    </source>
</evidence>
<dbReference type="InterPro" id="IPR000210">
    <property type="entry name" value="BTB/POZ_dom"/>
</dbReference>
<dbReference type="Pfam" id="PF00651">
    <property type="entry name" value="BTB"/>
    <property type="match status" value="1"/>
</dbReference>
<dbReference type="SMART" id="SM00225">
    <property type="entry name" value="BTB"/>
    <property type="match status" value="1"/>
</dbReference>
<keyword evidence="3" id="KW-0009">Actin-binding</keyword>
<dbReference type="Proteomes" id="UP000499080">
    <property type="component" value="Unassembled WGS sequence"/>
</dbReference>
<feature type="region of interest" description="Disordered" evidence="4">
    <location>
        <begin position="386"/>
        <end position="423"/>
    </location>
</feature>
<reference evidence="6 7" key="1">
    <citation type="journal article" date="2019" name="Sci. Rep.">
        <title>Orb-weaving spider Araneus ventricosus genome elucidates the spidroin gene catalogue.</title>
        <authorList>
            <person name="Kono N."/>
            <person name="Nakamura H."/>
            <person name="Ohtoshi R."/>
            <person name="Moran D.A.P."/>
            <person name="Shinohara A."/>
            <person name="Yoshida Y."/>
            <person name="Fujiwara M."/>
            <person name="Mori M."/>
            <person name="Tomita M."/>
            <person name="Arakawa K."/>
        </authorList>
    </citation>
    <scope>NUCLEOTIDE SEQUENCE [LARGE SCALE GENOMIC DNA]</scope>
</reference>
<dbReference type="SMART" id="SM00875">
    <property type="entry name" value="BACK"/>
    <property type="match status" value="1"/>
</dbReference>
<accession>A0A4Y2APE9</accession>
<keyword evidence="7" id="KW-1185">Reference proteome</keyword>
<dbReference type="CDD" id="cd18186">
    <property type="entry name" value="BTB_POZ_ZBTB_KLHL-like"/>
    <property type="match status" value="1"/>
</dbReference>
<evidence type="ECO:0000313" key="6">
    <source>
        <dbReference type="EMBL" id="GBL81106.1"/>
    </source>
</evidence>
<evidence type="ECO:0000256" key="4">
    <source>
        <dbReference type="SAM" id="MobiDB-lite"/>
    </source>
</evidence>
<dbReference type="PROSITE" id="PS50097">
    <property type="entry name" value="BTB"/>
    <property type="match status" value="1"/>
</dbReference>
<gene>
    <name evidence="6" type="ORF">AVEN_83171_1</name>
</gene>
<name>A0A4Y2APE9_ARAVE</name>
<dbReference type="Gene3D" id="2.120.10.80">
    <property type="entry name" value="Kelch-type beta propeller"/>
    <property type="match status" value="1"/>
</dbReference>
<dbReference type="InterPro" id="IPR011333">
    <property type="entry name" value="SKP1/BTB/POZ_sf"/>
</dbReference>
<feature type="domain" description="BTB" evidence="5">
    <location>
        <begin position="19"/>
        <end position="87"/>
    </location>
</feature>
<proteinExistence type="predicted"/>
<dbReference type="Gene3D" id="3.30.710.10">
    <property type="entry name" value="Potassium Channel Kv1.1, Chain A"/>
    <property type="match status" value="1"/>
</dbReference>